<sequence>MISSKRQQFRHSFNSNPKCLSFRHNNISIFSSTYVQRILTINSLFRKSKTQEPNTMTIPIVMEDSDEEGVVELPVPVVMASSSQKKPRPWTDTEEKPLVKAWLRYLCNQELDGTLSLLAIKTSLAIQGLLYMEISAKEGKKKAIVLLSLFVQK</sequence>
<name>A0ACB9JWG3_9ASTR</name>
<gene>
    <name evidence="1" type="ORF">L1987_05794</name>
</gene>
<proteinExistence type="predicted"/>
<accession>A0ACB9JWG3</accession>
<keyword evidence="2" id="KW-1185">Reference proteome</keyword>
<dbReference type="EMBL" id="CM042019">
    <property type="protein sequence ID" value="KAI3824336.1"/>
    <property type="molecule type" value="Genomic_DNA"/>
</dbReference>
<organism evidence="1 2">
    <name type="scientific">Smallanthus sonchifolius</name>
    <dbReference type="NCBI Taxonomy" id="185202"/>
    <lineage>
        <taxon>Eukaryota</taxon>
        <taxon>Viridiplantae</taxon>
        <taxon>Streptophyta</taxon>
        <taxon>Embryophyta</taxon>
        <taxon>Tracheophyta</taxon>
        <taxon>Spermatophyta</taxon>
        <taxon>Magnoliopsida</taxon>
        <taxon>eudicotyledons</taxon>
        <taxon>Gunneridae</taxon>
        <taxon>Pentapetalae</taxon>
        <taxon>asterids</taxon>
        <taxon>campanulids</taxon>
        <taxon>Asterales</taxon>
        <taxon>Asteraceae</taxon>
        <taxon>Asteroideae</taxon>
        <taxon>Heliantheae alliance</taxon>
        <taxon>Millerieae</taxon>
        <taxon>Smallanthus</taxon>
    </lineage>
</organism>
<reference evidence="1 2" key="2">
    <citation type="journal article" date="2022" name="Mol. Ecol. Resour.">
        <title>The genomes of chicory, endive, great burdock and yacon provide insights into Asteraceae paleo-polyploidization history and plant inulin production.</title>
        <authorList>
            <person name="Fan W."/>
            <person name="Wang S."/>
            <person name="Wang H."/>
            <person name="Wang A."/>
            <person name="Jiang F."/>
            <person name="Liu H."/>
            <person name="Zhao H."/>
            <person name="Xu D."/>
            <person name="Zhang Y."/>
        </authorList>
    </citation>
    <scope>NUCLEOTIDE SEQUENCE [LARGE SCALE GENOMIC DNA]</scope>
    <source>
        <strain evidence="2">cv. Yunnan</strain>
        <tissue evidence="1">Leaves</tissue>
    </source>
</reference>
<protein>
    <submittedName>
        <fullName evidence="1">Uncharacterized protein</fullName>
    </submittedName>
</protein>
<reference evidence="2" key="1">
    <citation type="journal article" date="2022" name="Mol. Ecol. Resour.">
        <title>The genomes of chicory, endive, great burdock and yacon provide insights into Asteraceae palaeo-polyploidization history and plant inulin production.</title>
        <authorList>
            <person name="Fan W."/>
            <person name="Wang S."/>
            <person name="Wang H."/>
            <person name="Wang A."/>
            <person name="Jiang F."/>
            <person name="Liu H."/>
            <person name="Zhao H."/>
            <person name="Xu D."/>
            <person name="Zhang Y."/>
        </authorList>
    </citation>
    <scope>NUCLEOTIDE SEQUENCE [LARGE SCALE GENOMIC DNA]</scope>
    <source>
        <strain evidence="2">cv. Yunnan</strain>
    </source>
</reference>
<comment type="caution">
    <text evidence="1">The sequence shown here is derived from an EMBL/GenBank/DDBJ whole genome shotgun (WGS) entry which is preliminary data.</text>
</comment>
<evidence type="ECO:0000313" key="2">
    <source>
        <dbReference type="Proteomes" id="UP001056120"/>
    </source>
</evidence>
<evidence type="ECO:0000313" key="1">
    <source>
        <dbReference type="EMBL" id="KAI3824336.1"/>
    </source>
</evidence>
<dbReference type="Proteomes" id="UP001056120">
    <property type="component" value="Linkage Group LG02"/>
</dbReference>